<accession>A0A8K0SGQ5</accession>
<dbReference type="PANTHER" id="PTHR24320:SF252">
    <property type="entry name" value="DEHYDROGENASE_REDUCTASE FAMILY PROTEIN, PUTATIVE (AFU_ORTHOLOGUE AFUA_3G08550)-RELATED"/>
    <property type="match status" value="1"/>
</dbReference>
<comment type="similarity">
    <text evidence="1">Belongs to the short-chain dehydrogenases/reductases (SDR) family.</text>
</comment>
<evidence type="ECO:0000313" key="5">
    <source>
        <dbReference type="Proteomes" id="UP000813444"/>
    </source>
</evidence>
<dbReference type="OrthoDB" id="542013at2759"/>
<dbReference type="Pfam" id="PF00106">
    <property type="entry name" value="adh_short"/>
    <property type="match status" value="1"/>
</dbReference>
<gene>
    <name evidence="4" type="ORF">B0I35DRAFT_443553</name>
</gene>
<dbReference type="SUPFAM" id="SSF51735">
    <property type="entry name" value="NAD(P)-binding Rossmann-fold domains"/>
    <property type="match status" value="1"/>
</dbReference>
<evidence type="ECO:0000256" key="1">
    <source>
        <dbReference type="ARBA" id="ARBA00006484"/>
    </source>
</evidence>
<dbReference type="PANTHER" id="PTHR24320">
    <property type="entry name" value="RETINOL DEHYDROGENASE"/>
    <property type="match status" value="1"/>
</dbReference>
<comment type="caution">
    <text evidence="4">The sequence shown here is derived from an EMBL/GenBank/DDBJ whole genome shotgun (WGS) entry which is preliminary data.</text>
</comment>
<dbReference type="PRINTS" id="PR00081">
    <property type="entry name" value="GDHRDH"/>
</dbReference>
<keyword evidence="3" id="KW-0560">Oxidoreductase</keyword>
<keyword evidence="2" id="KW-0521">NADP</keyword>
<evidence type="ECO:0000313" key="4">
    <source>
        <dbReference type="EMBL" id="KAH7305942.1"/>
    </source>
</evidence>
<dbReference type="InterPro" id="IPR002347">
    <property type="entry name" value="SDR_fam"/>
</dbReference>
<evidence type="ECO:0000256" key="3">
    <source>
        <dbReference type="ARBA" id="ARBA00023002"/>
    </source>
</evidence>
<dbReference type="Proteomes" id="UP000813444">
    <property type="component" value="Unassembled WGS sequence"/>
</dbReference>
<organism evidence="4 5">
    <name type="scientific">Stachybotrys elegans</name>
    <dbReference type="NCBI Taxonomy" id="80388"/>
    <lineage>
        <taxon>Eukaryota</taxon>
        <taxon>Fungi</taxon>
        <taxon>Dikarya</taxon>
        <taxon>Ascomycota</taxon>
        <taxon>Pezizomycotina</taxon>
        <taxon>Sordariomycetes</taxon>
        <taxon>Hypocreomycetidae</taxon>
        <taxon>Hypocreales</taxon>
        <taxon>Stachybotryaceae</taxon>
        <taxon>Stachybotrys</taxon>
    </lineage>
</organism>
<dbReference type="EMBL" id="JAGPNK010000017">
    <property type="protein sequence ID" value="KAH7305942.1"/>
    <property type="molecule type" value="Genomic_DNA"/>
</dbReference>
<keyword evidence="5" id="KW-1185">Reference proteome</keyword>
<dbReference type="Gene3D" id="3.40.50.720">
    <property type="entry name" value="NAD(P)-binding Rossmann-like Domain"/>
    <property type="match status" value="1"/>
</dbReference>
<dbReference type="AlphaFoldDB" id="A0A8K0SGQ5"/>
<protein>
    <submittedName>
        <fullName evidence="4">Short-chain dehydrogenase/reductase family protein</fullName>
    </submittedName>
</protein>
<evidence type="ECO:0000256" key="2">
    <source>
        <dbReference type="ARBA" id="ARBA00022857"/>
    </source>
</evidence>
<proteinExistence type="inferred from homology"/>
<sequence length="340" mass="37882">MAPTVPLSAKDFLRSQLLVKLPVPTKSFAGKTVIVTGSNTGMGLEGARHIARLGAAKVILAVRNLDKGKAAAESIVKTTGVSKDVVEVWELDLSDYGSVERFAARADAELARLDVVIENAGMMTQNFEYAGDDERTIKVNVFSTMLLAFLLLPKLRKTAEEFDAEVILTFTGSWMHWTTDFPEQDAPNIFEQLNKKDVARMENHERYATSKLIGLLLFRELYRNLTQPTRGRIITSLINPGGVYTDIMRDENYTLAFRLQSRLIQKLAMRTAEEGGRTLVHAAEGHHDTDGKYLADCKPARSELLSPFVQSEKGLKTQRKLWDELNAKLESVKPGVTKNV</sequence>
<dbReference type="GO" id="GO:0016491">
    <property type="term" value="F:oxidoreductase activity"/>
    <property type="evidence" value="ECO:0007669"/>
    <property type="project" value="UniProtKB-KW"/>
</dbReference>
<dbReference type="InterPro" id="IPR036291">
    <property type="entry name" value="NAD(P)-bd_dom_sf"/>
</dbReference>
<name>A0A8K0SGQ5_9HYPO</name>
<reference evidence="4" key="1">
    <citation type="journal article" date="2021" name="Nat. Commun.">
        <title>Genetic determinants of endophytism in the Arabidopsis root mycobiome.</title>
        <authorList>
            <person name="Mesny F."/>
            <person name="Miyauchi S."/>
            <person name="Thiergart T."/>
            <person name="Pickel B."/>
            <person name="Atanasova L."/>
            <person name="Karlsson M."/>
            <person name="Huettel B."/>
            <person name="Barry K.W."/>
            <person name="Haridas S."/>
            <person name="Chen C."/>
            <person name="Bauer D."/>
            <person name="Andreopoulos W."/>
            <person name="Pangilinan J."/>
            <person name="LaButti K."/>
            <person name="Riley R."/>
            <person name="Lipzen A."/>
            <person name="Clum A."/>
            <person name="Drula E."/>
            <person name="Henrissat B."/>
            <person name="Kohler A."/>
            <person name="Grigoriev I.V."/>
            <person name="Martin F.M."/>
            <person name="Hacquard S."/>
        </authorList>
    </citation>
    <scope>NUCLEOTIDE SEQUENCE</scope>
    <source>
        <strain evidence="4">MPI-CAGE-CH-0235</strain>
    </source>
</reference>